<organism evidence="2">
    <name type="scientific">mine drainage metagenome</name>
    <dbReference type="NCBI Taxonomy" id="410659"/>
    <lineage>
        <taxon>unclassified sequences</taxon>
        <taxon>metagenomes</taxon>
        <taxon>ecological metagenomes</taxon>
    </lineage>
</organism>
<accession>A0A1J5QZM0</accession>
<gene>
    <name evidence="2" type="ORF">GALL_289550</name>
</gene>
<feature type="domain" description="DUF2293" evidence="1">
    <location>
        <begin position="13"/>
        <end position="89"/>
    </location>
</feature>
<dbReference type="Pfam" id="PF10056">
    <property type="entry name" value="DUF2293"/>
    <property type="match status" value="1"/>
</dbReference>
<comment type="caution">
    <text evidence="2">The sequence shown here is derived from an EMBL/GenBank/DDBJ whole genome shotgun (WGS) entry which is preliminary data.</text>
</comment>
<protein>
    <recommendedName>
        <fullName evidence="1">DUF2293 domain-containing protein</fullName>
    </recommendedName>
</protein>
<dbReference type="AlphaFoldDB" id="A0A1J5QZM0"/>
<sequence length="105" mass="12397">MTAARRERLDRELRRLAPKLAEADRREIVAHALWSKGLARASVERAAWLSLISYVRHNFTEYDQMLRDDYPFEAARYFSLEKINTFLQEVGCPLRLEEEEKPLSD</sequence>
<evidence type="ECO:0000313" key="2">
    <source>
        <dbReference type="EMBL" id="OIQ89174.1"/>
    </source>
</evidence>
<proteinExistence type="predicted"/>
<dbReference type="EMBL" id="MLJW01000341">
    <property type="protein sequence ID" value="OIQ89174.1"/>
    <property type="molecule type" value="Genomic_DNA"/>
</dbReference>
<reference evidence="2" key="1">
    <citation type="submission" date="2016-10" db="EMBL/GenBank/DDBJ databases">
        <title>Sequence of Gallionella enrichment culture.</title>
        <authorList>
            <person name="Poehlein A."/>
            <person name="Muehling M."/>
            <person name="Daniel R."/>
        </authorList>
    </citation>
    <scope>NUCLEOTIDE SEQUENCE</scope>
</reference>
<dbReference type="InterPro" id="IPR018744">
    <property type="entry name" value="DUF2293"/>
</dbReference>
<evidence type="ECO:0000259" key="1">
    <source>
        <dbReference type="Pfam" id="PF10056"/>
    </source>
</evidence>
<name>A0A1J5QZM0_9ZZZZ</name>